<keyword evidence="10" id="KW-0997">Cell inner membrane</keyword>
<dbReference type="InterPro" id="IPR005503">
    <property type="entry name" value="FliL"/>
</dbReference>
<dbReference type="PROSITE" id="PS51257">
    <property type="entry name" value="PROKAR_LIPOPROTEIN"/>
    <property type="match status" value="1"/>
</dbReference>
<keyword evidence="4" id="KW-1003">Cell membrane</keyword>
<feature type="signal peptide" evidence="11">
    <location>
        <begin position="1"/>
        <end position="27"/>
    </location>
</feature>
<evidence type="ECO:0000313" key="13">
    <source>
        <dbReference type="Proteomes" id="UP000648257"/>
    </source>
</evidence>
<keyword evidence="5 10" id="KW-0145">Chemotaxis</keyword>
<keyword evidence="9 10" id="KW-0472">Membrane</keyword>
<evidence type="ECO:0000256" key="9">
    <source>
        <dbReference type="ARBA" id="ARBA00023136"/>
    </source>
</evidence>
<keyword evidence="6" id="KW-0812">Transmembrane</keyword>
<gene>
    <name evidence="12" type="ORF">H8K52_02905</name>
</gene>
<comment type="subcellular location">
    <subcellularLocation>
        <location evidence="10">Cell inner membrane</location>
    </subcellularLocation>
    <subcellularLocation>
        <location evidence="2">Cell membrane</location>
        <topology evidence="2">Single-pass membrane protein</topology>
    </subcellularLocation>
</comment>
<keyword evidence="7 10" id="KW-0283">Flagellar rotation</keyword>
<organism evidence="12 13">
    <name type="scientific">Undibacterium seohonense</name>
    <dbReference type="NCBI Taxonomy" id="1344950"/>
    <lineage>
        <taxon>Bacteria</taxon>
        <taxon>Pseudomonadati</taxon>
        <taxon>Pseudomonadota</taxon>
        <taxon>Betaproteobacteria</taxon>
        <taxon>Burkholderiales</taxon>
        <taxon>Oxalobacteraceae</taxon>
        <taxon>Undibacterium</taxon>
    </lineage>
</organism>
<keyword evidence="12" id="KW-0282">Flagellum</keyword>
<evidence type="ECO:0000256" key="6">
    <source>
        <dbReference type="ARBA" id="ARBA00022692"/>
    </source>
</evidence>
<name>A0ABR6X1P5_9BURK</name>
<dbReference type="PANTHER" id="PTHR35091:SF2">
    <property type="entry name" value="FLAGELLAR PROTEIN FLIL"/>
    <property type="match status" value="1"/>
</dbReference>
<evidence type="ECO:0000256" key="8">
    <source>
        <dbReference type="ARBA" id="ARBA00022989"/>
    </source>
</evidence>
<dbReference type="EMBL" id="JACOFW010000002">
    <property type="protein sequence ID" value="MBC3806294.1"/>
    <property type="molecule type" value="Genomic_DNA"/>
</dbReference>
<evidence type="ECO:0000256" key="1">
    <source>
        <dbReference type="ARBA" id="ARBA00002254"/>
    </source>
</evidence>
<comment type="similarity">
    <text evidence="3 10">Belongs to the FliL family.</text>
</comment>
<evidence type="ECO:0000256" key="11">
    <source>
        <dbReference type="SAM" id="SignalP"/>
    </source>
</evidence>
<dbReference type="Pfam" id="PF03748">
    <property type="entry name" value="FliL"/>
    <property type="match status" value="1"/>
</dbReference>
<keyword evidence="13" id="KW-1185">Reference proteome</keyword>
<comment type="caution">
    <text evidence="12">The sequence shown here is derived from an EMBL/GenBank/DDBJ whole genome shotgun (WGS) entry which is preliminary data.</text>
</comment>
<evidence type="ECO:0000256" key="3">
    <source>
        <dbReference type="ARBA" id="ARBA00008281"/>
    </source>
</evidence>
<keyword evidence="8" id="KW-1133">Transmembrane helix</keyword>
<dbReference type="RefSeq" id="WP_186921260.1">
    <property type="nucleotide sequence ID" value="NZ_JACOFW010000002.1"/>
</dbReference>
<keyword evidence="12" id="KW-0966">Cell projection</keyword>
<protein>
    <recommendedName>
        <fullName evidence="10">Flagellar protein FliL</fullName>
    </recommendedName>
</protein>
<evidence type="ECO:0000256" key="4">
    <source>
        <dbReference type="ARBA" id="ARBA00022475"/>
    </source>
</evidence>
<evidence type="ECO:0000256" key="5">
    <source>
        <dbReference type="ARBA" id="ARBA00022500"/>
    </source>
</evidence>
<evidence type="ECO:0000256" key="7">
    <source>
        <dbReference type="ARBA" id="ARBA00022779"/>
    </source>
</evidence>
<dbReference type="Proteomes" id="UP000648257">
    <property type="component" value="Unassembled WGS sequence"/>
</dbReference>
<evidence type="ECO:0000313" key="12">
    <source>
        <dbReference type="EMBL" id="MBC3806294.1"/>
    </source>
</evidence>
<accession>A0ABR6X1P5</accession>
<reference evidence="12 13" key="1">
    <citation type="submission" date="2020-08" db="EMBL/GenBank/DDBJ databases">
        <title>Novel species isolated from subtropical streams in China.</title>
        <authorList>
            <person name="Lu H."/>
        </authorList>
    </citation>
    <scope>NUCLEOTIDE SEQUENCE [LARGE SCALE GENOMIC DNA]</scope>
    <source>
        <strain evidence="12 13">KACC 16656</strain>
    </source>
</reference>
<comment type="function">
    <text evidence="1 10">Controls the rotational direction of flagella during chemotaxis.</text>
</comment>
<keyword evidence="12" id="KW-0969">Cilium</keyword>
<evidence type="ECO:0000256" key="2">
    <source>
        <dbReference type="ARBA" id="ARBA00004162"/>
    </source>
</evidence>
<sequence length="139" mass="15281">MHTRLFRFILICSLFIGSAISCGQAWAFSDKASASAGSGAAIARLEPFVVNLASFDRYLQTIITLQLSTPELSEKIKVSMPMVRHAVIMTLSSKQGEDVQGNAGKKLLIEELRSRINKAISVKDDDGVVDIFFENFVIQ</sequence>
<evidence type="ECO:0000256" key="10">
    <source>
        <dbReference type="RuleBase" id="RU364125"/>
    </source>
</evidence>
<feature type="chain" id="PRO_5045404521" description="Flagellar protein FliL" evidence="11">
    <location>
        <begin position="28"/>
        <end position="139"/>
    </location>
</feature>
<keyword evidence="11" id="KW-0732">Signal</keyword>
<proteinExistence type="inferred from homology"/>
<dbReference type="PANTHER" id="PTHR35091">
    <property type="entry name" value="FLAGELLAR PROTEIN FLIL"/>
    <property type="match status" value="1"/>
</dbReference>